<protein>
    <submittedName>
        <fullName evidence="1">Uncharacterized protein</fullName>
    </submittedName>
</protein>
<gene>
    <name evidence="1" type="ORF">SAMN04488122_3901</name>
</gene>
<name>A0A1I0S5Z6_9BACT</name>
<evidence type="ECO:0000313" key="2">
    <source>
        <dbReference type="Proteomes" id="UP000199310"/>
    </source>
</evidence>
<reference evidence="2" key="1">
    <citation type="submission" date="2016-10" db="EMBL/GenBank/DDBJ databases">
        <authorList>
            <person name="Varghese N."/>
            <person name="Submissions S."/>
        </authorList>
    </citation>
    <scope>NUCLEOTIDE SEQUENCE [LARGE SCALE GENOMIC DNA]</scope>
    <source>
        <strain evidence="2">DSM 3695</strain>
    </source>
</reference>
<dbReference type="Proteomes" id="UP000199310">
    <property type="component" value="Unassembled WGS sequence"/>
</dbReference>
<keyword evidence="2" id="KW-1185">Reference proteome</keyword>
<proteinExistence type="predicted"/>
<sequence length="236" mass="26097">MKLLSNFTGSSKDDIYLQSSAHAVGFWLSDPTGLNLSTINLKIDFFSKNRGSKEIYPRMPLSVAFEMNTFEEGFYLHDANIAKGMIKLSPDGSLHLEEGEYIKISFEGAKETNVMNISSIDAPILSATYKAISAVTITGQTKDLNVQDSSMLHLPISKIDEIDIVYPTKTVKYSGIELEYLGRAINDLVSVNLAGTAVVAGFENYVSLSCYDAYKVAITPKTYDPFVIFTEKHKSF</sequence>
<dbReference type="AlphaFoldDB" id="A0A1I0S5Z6"/>
<dbReference type="OrthoDB" id="679104at2"/>
<evidence type="ECO:0000313" key="1">
    <source>
        <dbReference type="EMBL" id="SEW50634.1"/>
    </source>
</evidence>
<dbReference type="STRING" id="29529.SAMN04488122_3901"/>
<organism evidence="1 2">
    <name type="scientific">Chitinophaga arvensicola</name>
    <dbReference type="NCBI Taxonomy" id="29529"/>
    <lineage>
        <taxon>Bacteria</taxon>
        <taxon>Pseudomonadati</taxon>
        <taxon>Bacteroidota</taxon>
        <taxon>Chitinophagia</taxon>
        <taxon>Chitinophagales</taxon>
        <taxon>Chitinophagaceae</taxon>
        <taxon>Chitinophaga</taxon>
    </lineage>
</organism>
<accession>A0A1I0S5Z6</accession>
<dbReference type="RefSeq" id="WP_089897279.1">
    <property type="nucleotide sequence ID" value="NZ_FOJG01000002.1"/>
</dbReference>
<dbReference type="EMBL" id="FOJG01000002">
    <property type="protein sequence ID" value="SEW50634.1"/>
    <property type="molecule type" value="Genomic_DNA"/>
</dbReference>